<dbReference type="Pfam" id="PF00196">
    <property type="entry name" value="GerE"/>
    <property type="match status" value="1"/>
</dbReference>
<dbReference type="Pfam" id="PF03472">
    <property type="entry name" value="Autoind_bind"/>
    <property type="match status" value="1"/>
</dbReference>
<sequence>MQFVFETFLEQLSESVDETDFRDAMARAAAAFDLVKFAYLCLAPRAPGKPRLISNYPPRWTAHYLSNRYHAIDPVIARAQGGQCPFLWGLHYSRTGLSDFEQKLFDEAAAFGIRCGLTIPILDKRGNVAAMSFAADGLNPAFLRVTERYEEAFRFMATCFHIYVRRKLSADRVVNGVQLTPREYECLEWAAQGKSAPDIACILGISRRTAAFHLENARKKLGLRTRMQAVAQLSASRKGFS</sequence>
<dbReference type="PANTHER" id="PTHR44688:SF16">
    <property type="entry name" value="DNA-BINDING TRANSCRIPTIONAL ACTIVATOR DEVR_DOSR"/>
    <property type="match status" value="1"/>
</dbReference>
<dbReference type="SUPFAM" id="SSF46894">
    <property type="entry name" value="C-terminal effector domain of the bipartite response regulators"/>
    <property type="match status" value="1"/>
</dbReference>
<dbReference type="AlphaFoldDB" id="A0A124GGJ5"/>
<protein>
    <submittedName>
        <fullName evidence="5">Transcriptional regulator</fullName>
    </submittedName>
</protein>
<dbReference type="PROSITE" id="PS50043">
    <property type="entry name" value="HTH_LUXR_2"/>
    <property type="match status" value="1"/>
</dbReference>
<dbReference type="PRINTS" id="PR00038">
    <property type="entry name" value="HTHLUXR"/>
</dbReference>
<dbReference type="InterPro" id="IPR036693">
    <property type="entry name" value="TF_LuxR_autoind-bd_dom_sf"/>
</dbReference>
<dbReference type="EMBL" id="LPWA01000100">
    <property type="protein sequence ID" value="KUM26962.1"/>
    <property type="molecule type" value="Genomic_DNA"/>
</dbReference>
<dbReference type="Gene3D" id="1.10.10.10">
    <property type="entry name" value="Winged helix-like DNA-binding domain superfamily/Winged helix DNA-binding domain"/>
    <property type="match status" value="1"/>
</dbReference>
<evidence type="ECO:0000259" key="4">
    <source>
        <dbReference type="PROSITE" id="PS50043"/>
    </source>
</evidence>
<feature type="domain" description="HTH luxR-type" evidence="4">
    <location>
        <begin position="172"/>
        <end position="237"/>
    </location>
</feature>
<keyword evidence="3" id="KW-0804">Transcription</keyword>
<organism evidence="5 6">
    <name type="scientific">Rhizobium loti</name>
    <name type="common">Mesorhizobium loti</name>
    <dbReference type="NCBI Taxonomy" id="381"/>
    <lineage>
        <taxon>Bacteria</taxon>
        <taxon>Pseudomonadati</taxon>
        <taxon>Pseudomonadota</taxon>
        <taxon>Alphaproteobacteria</taxon>
        <taxon>Hyphomicrobiales</taxon>
        <taxon>Phyllobacteriaceae</taxon>
        <taxon>Mesorhizobium</taxon>
    </lineage>
</organism>
<dbReference type="SUPFAM" id="SSF75516">
    <property type="entry name" value="Pheromone-binding domain of LuxR-like quorum-sensing transcription factors"/>
    <property type="match status" value="1"/>
</dbReference>
<dbReference type="InterPro" id="IPR036388">
    <property type="entry name" value="WH-like_DNA-bd_sf"/>
</dbReference>
<reference evidence="5 6" key="1">
    <citation type="submission" date="2015-12" db="EMBL/GenBank/DDBJ databases">
        <title>Draft genome sequence of Mesorhizobium sp. UFLA 01-765, a multitolerant efficient symbiont and plant-growth promoting strain isolated from Zn-mining soil using Leucaena leucocephala as a trap plant.</title>
        <authorList>
            <person name="Rangel W.M."/>
            <person name="Thijs S."/>
            <person name="Longatti S.M."/>
            <person name="Moreira F.M."/>
            <person name="Weyens N."/>
            <person name="Vangronsveld J."/>
            <person name="Van Hamme J.D."/>
            <person name="Bottos E.M."/>
            <person name="Rineau F."/>
        </authorList>
    </citation>
    <scope>NUCLEOTIDE SEQUENCE [LARGE SCALE GENOMIC DNA]</scope>
    <source>
        <strain evidence="5 6">UFLA 01-765</strain>
    </source>
</reference>
<keyword evidence="1" id="KW-0805">Transcription regulation</keyword>
<accession>A0A124GGJ5</accession>
<dbReference type="Gene3D" id="3.30.450.80">
    <property type="entry name" value="Transcription factor LuxR-like, autoinducer-binding domain"/>
    <property type="match status" value="1"/>
</dbReference>
<dbReference type="InterPro" id="IPR005143">
    <property type="entry name" value="TF_LuxR_autoind-bd_dom"/>
</dbReference>
<evidence type="ECO:0000256" key="1">
    <source>
        <dbReference type="ARBA" id="ARBA00023015"/>
    </source>
</evidence>
<dbReference type="SMART" id="SM00421">
    <property type="entry name" value="HTH_LUXR"/>
    <property type="match status" value="1"/>
</dbReference>
<gene>
    <name evidence="5" type="ORF">AU467_18485</name>
</gene>
<dbReference type="InterPro" id="IPR016032">
    <property type="entry name" value="Sig_transdc_resp-reg_C-effctor"/>
</dbReference>
<dbReference type="OrthoDB" id="9803630at2"/>
<dbReference type="GO" id="GO:0006355">
    <property type="term" value="P:regulation of DNA-templated transcription"/>
    <property type="evidence" value="ECO:0007669"/>
    <property type="project" value="InterPro"/>
</dbReference>
<evidence type="ECO:0000256" key="3">
    <source>
        <dbReference type="ARBA" id="ARBA00023163"/>
    </source>
</evidence>
<dbReference type="CDD" id="cd06170">
    <property type="entry name" value="LuxR_C_like"/>
    <property type="match status" value="1"/>
</dbReference>
<keyword evidence="2" id="KW-0238">DNA-binding</keyword>
<dbReference type="Proteomes" id="UP000053176">
    <property type="component" value="Unassembled WGS sequence"/>
</dbReference>
<dbReference type="PANTHER" id="PTHR44688">
    <property type="entry name" value="DNA-BINDING TRANSCRIPTIONAL ACTIVATOR DEVR_DOSR"/>
    <property type="match status" value="1"/>
</dbReference>
<dbReference type="InterPro" id="IPR000792">
    <property type="entry name" value="Tscrpt_reg_LuxR_C"/>
</dbReference>
<proteinExistence type="predicted"/>
<name>A0A124GGJ5_RHILI</name>
<comment type="caution">
    <text evidence="5">The sequence shown here is derived from an EMBL/GenBank/DDBJ whole genome shotgun (WGS) entry which is preliminary data.</text>
</comment>
<evidence type="ECO:0000313" key="6">
    <source>
        <dbReference type="Proteomes" id="UP000053176"/>
    </source>
</evidence>
<evidence type="ECO:0000256" key="2">
    <source>
        <dbReference type="ARBA" id="ARBA00023125"/>
    </source>
</evidence>
<dbReference type="GO" id="GO:0003677">
    <property type="term" value="F:DNA binding"/>
    <property type="evidence" value="ECO:0007669"/>
    <property type="project" value="UniProtKB-KW"/>
</dbReference>
<evidence type="ECO:0000313" key="5">
    <source>
        <dbReference type="EMBL" id="KUM26962.1"/>
    </source>
</evidence>